<dbReference type="SMART" id="SM00980">
    <property type="entry name" value="THAP"/>
    <property type="match status" value="1"/>
</dbReference>
<proteinExistence type="predicted"/>
<evidence type="ECO:0000313" key="8">
    <source>
        <dbReference type="EMBL" id="JAD05077.1"/>
    </source>
</evidence>
<evidence type="ECO:0000259" key="7">
    <source>
        <dbReference type="PROSITE" id="PS50950"/>
    </source>
</evidence>
<evidence type="ECO:0000256" key="6">
    <source>
        <dbReference type="SAM" id="Coils"/>
    </source>
</evidence>
<evidence type="ECO:0000256" key="1">
    <source>
        <dbReference type="ARBA" id="ARBA00022723"/>
    </source>
</evidence>
<feature type="coiled-coil region" evidence="6">
    <location>
        <begin position="269"/>
        <end position="377"/>
    </location>
</feature>
<dbReference type="SMART" id="SM00692">
    <property type="entry name" value="DM3"/>
    <property type="match status" value="1"/>
</dbReference>
<sequence length="505" mass="58212">MGGCRCSFRDCAVGTSQNPGMHFFHFPLNDKERYLRWLTLANAMHFIDMPTSYQKNRVICARHFRDECFKNYKRDGINKIAEPTLMRLNVEMALDYAQAAENGGPELVKIPKCTLKHLIPPQGYFYPFTLHDNVIVSDYLEENNIVLGKSEESKKLLNGKRNRNADFSTENNSKAKKIKILNSTAINLPSKASDSKSTDTIIKMDLGDGSSTFVPLDSDEDYEEETEHAEIMEDISIEQEGYDLVQIDNYINEESIELENDNIFTKQQCDDLSKQLQNKDGEYNKTTDEMTARIWKLEQELKKSQDELKLKTNILSRTTVELERVNTKYQSLMEKYDELEMKHKNLSEINKNTSKENQRLQQEKTLLSEKCVEYEKQKQFKQKEDVTTSQASSSSVSKEIAIASRRHAAAGASNMLNTPSKAQLFNGIKKYISSSMLALLRMEMFGSAERNWKPDEKRVAMDLLQLGDDVYKYINDEWRFRLPALGEVRVWLADTTNSMDDEEDI</sequence>
<dbReference type="Pfam" id="PF05485">
    <property type="entry name" value="THAP"/>
    <property type="match status" value="1"/>
</dbReference>
<evidence type="ECO:0000313" key="9">
    <source>
        <dbReference type="EMBL" id="JAD06070.1"/>
    </source>
</evidence>
<evidence type="ECO:0000256" key="4">
    <source>
        <dbReference type="ARBA" id="ARBA00023125"/>
    </source>
</evidence>
<accession>A0A0A1X1S6</accession>
<dbReference type="OrthoDB" id="7683421at2759"/>
<organism evidence="8">
    <name type="scientific">Zeugodacus cucurbitae</name>
    <name type="common">Melon fruit fly</name>
    <name type="synonym">Bactrocera cucurbitae</name>
    <dbReference type="NCBI Taxonomy" id="28588"/>
    <lineage>
        <taxon>Eukaryota</taxon>
        <taxon>Metazoa</taxon>
        <taxon>Ecdysozoa</taxon>
        <taxon>Arthropoda</taxon>
        <taxon>Hexapoda</taxon>
        <taxon>Insecta</taxon>
        <taxon>Pterygota</taxon>
        <taxon>Neoptera</taxon>
        <taxon>Endopterygota</taxon>
        <taxon>Diptera</taxon>
        <taxon>Brachycera</taxon>
        <taxon>Muscomorpha</taxon>
        <taxon>Tephritoidea</taxon>
        <taxon>Tephritidae</taxon>
        <taxon>Zeugodacus</taxon>
        <taxon>Zeugodacus</taxon>
    </lineage>
</organism>
<feature type="domain" description="THAP-type" evidence="7">
    <location>
        <begin position="1"/>
        <end position="86"/>
    </location>
</feature>
<dbReference type="GO" id="GO:0003677">
    <property type="term" value="F:DNA binding"/>
    <property type="evidence" value="ECO:0007669"/>
    <property type="project" value="UniProtKB-UniRule"/>
</dbReference>
<dbReference type="GO" id="GO:0008270">
    <property type="term" value="F:zinc ion binding"/>
    <property type="evidence" value="ECO:0007669"/>
    <property type="project" value="UniProtKB-KW"/>
</dbReference>
<gene>
    <name evidence="8" type="primary">MYO5C_1</name>
    <name evidence="9" type="synonym">MYO5C_0</name>
    <name evidence="8" type="ORF">g.16626</name>
    <name evidence="9" type="ORF">g.16627</name>
</gene>
<keyword evidence="3" id="KW-0862">Zinc</keyword>
<protein>
    <submittedName>
        <fullName evidence="8">Unconventional myosin-Vc</fullName>
    </submittedName>
</protein>
<keyword evidence="6" id="KW-0175">Coiled coil</keyword>
<dbReference type="EMBL" id="GBXI01009215">
    <property type="protein sequence ID" value="JAD05077.1"/>
    <property type="molecule type" value="Transcribed_RNA"/>
</dbReference>
<dbReference type="InterPro" id="IPR006612">
    <property type="entry name" value="THAP_Znf"/>
</dbReference>
<reference evidence="8" key="2">
    <citation type="journal article" date="2015" name="Gigascience">
        <title>Reconstructing a comprehensive transcriptome assembly of a white-pupal translocated strain of the pest fruit fly Bactrocera cucurbitae.</title>
        <authorList>
            <person name="Sim S.B."/>
            <person name="Calla B."/>
            <person name="Hall B."/>
            <person name="DeRego T."/>
            <person name="Geib S.M."/>
        </authorList>
    </citation>
    <scope>NUCLEOTIDE SEQUENCE</scope>
</reference>
<dbReference type="SUPFAM" id="SSF57716">
    <property type="entry name" value="Glucocorticoid receptor-like (DNA-binding domain)"/>
    <property type="match status" value="1"/>
</dbReference>
<keyword evidence="2 5" id="KW-0863">Zinc-finger</keyword>
<evidence type="ECO:0000256" key="5">
    <source>
        <dbReference type="PROSITE-ProRule" id="PRU00309"/>
    </source>
</evidence>
<name>A0A0A1X1S6_ZEUCU</name>
<dbReference type="PROSITE" id="PS50950">
    <property type="entry name" value="ZF_THAP"/>
    <property type="match status" value="1"/>
</dbReference>
<keyword evidence="4 5" id="KW-0238">DNA-binding</keyword>
<keyword evidence="1" id="KW-0479">Metal-binding</keyword>
<dbReference type="AlphaFoldDB" id="A0A0A1X1S6"/>
<evidence type="ECO:0000256" key="2">
    <source>
        <dbReference type="ARBA" id="ARBA00022771"/>
    </source>
</evidence>
<reference evidence="8" key="1">
    <citation type="submission" date="2014-11" db="EMBL/GenBank/DDBJ databases">
        <authorList>
            <person name="Geib S."/>
        </authorList>
    </citation>
    <scope>NUCLEOTIDE SEQUENCE</scope>
</reference>
<evidence type="ECO:0000256" key="3">
    <source>
        <dbReference type="ARBA" id="ARBA00022833"/>
    </source>
</evidence>
<dbReference type="EMBL" id="GBXI01008222">
    <property type="protein sequence ID" value="JAD06070.1"/>
    <property type="molecule type" value="Transcribed_RNA"/>
</dbReference>